<evidence type="ECO:0000313" key="5">
    <source>
        <dbReference type="EMBL" id="GMA19704.1"/>
    </source>
</evidence>
<dbReference type="Gene3D" id="1.10.10.10">
    <property type="entry name" value="Winged helix-like DNA-binding domain superfamily/Winged helix DNA-binding domain"/>
    <property type="match status" value="1"/>
</dbReference>
<dbReference type="Pfam" id="PF01037">
    <property type="entry name" value="AsnC_trans_reg"/>
    <property type="match status" value="1"/>
</dbReference>
<dbReference type="SMART" id="SM00344">
    <property type="entry name" value="HTH_ASNC"/>
    <property type="match status" value="1"/>
</dbReference>
<protein>
    <recommendedName>
        <fullName evidence="4">HTH asnC-type domain-containing protein</fullName>
    </recommendedName>
</protein>
<organism evidence="5 7">
    <name type="scientific">Arsenicicoccus piscis</name>
    <dbReference type="NCBI Taxonomy" id="673954"/>
    <lineage>
        <taxon>Bacteria</taxon>
        <taxon>Bacillati</taxon>
        <taxon>Actinomycetota</taxon>
        <taxon>Actinomycetes</taxon>
        <taxon>Micrococcales</taxon>
        <taxon>Intrasporangiaceae</taxon>
        <taxon>Arsenicicoccus</taxon>
    </lineage>
</organism>
<dbReference type="InterPro" id="IPR011991">
    <property type="entry name" value="ArsR-like_HTH"/>
</dbReference>
<evidence type="ECO:0000256" key="1">
    <source>
        <dbReference type="ARBA" id="ARBA00023015"/>
    </source>
</evidence>
<evidence type="ECO:0000313" key="6">
    <source>
        <dbReference type="EMBL" id="GMA21970.1"/>
    </source>
</evidence>
<keyword evidence="7" id="KW-1185">Reference proteome</keyword>
<reference evidence="5" key="3">
    <citation type="submission" date="2023-02" db="EMBL/GenBank/DDBJ databases">
        <authorList>
            <person name="Sun Q."/>
            <person name="Mori K."/>
        </authorList>
    </citation>
    <scope>NUCLEOTIDE SEQUENCE</scope>
    <source>
        <strain evidence="5">NBRC 105830</strain>
    </source>
</reference>
<dbReference type="InterPro" id="IPR011008">
    <property type="entry name" value="Dimeric_a/b-barrel"/>
</dbReference>
<gene>
    <name evidence="5" type="ORF">GCM10025862_17250</name>
    <name evidence="6" type="ORF">GCM10025862_39910</name>
</gene>
<evidence type="ECO:0000256" key="2">
    <source>
        <dbReference type="ARBA" id="ARBA00023125"/>
    </source>
</evidence>
<dbReference type="PANTHER" id="PTHR30154">
    <property type="entry name" value="LEUCINE-RESPONSIVE REGULATORY PROTEIN"/>
    <property type="match status" value="1"/>
</dbReference>
<accession>A0ABQ6HML8</accession>
<dbReference type="EMBL" id="BSUJ01000002">
    <property type="protein sequence ID" value="GMA21970.1"/>
    <property type="molecule type" value="Genomic_DNA"/>
</dbReference>
<evidence type="ECO:0000313" key="7">
    <source>
        <dbReference type="Proteomes" id="UP001157109"/>
    </source>
</evidence>
<dbReference type="InterPro" id="IPR019888">
    <property type="entry name" value="Tscrpt_reg_AsnC-like"/>
</dbReference>
<sequence>MSIRQGSLYSVRMQRLDELDRAMIAELRADARLPVSELATRVHVSRATAHHRLSRLVREGVIRRFTVEVEDDLEQQIVRAVCLIRVTGTASRAIARKLVALPEVTDLHTTNGKWDLVAQVSTTSLGGLDDALKRLRQIDGIDTTETSILLTRLT</sequence>
<name>A0ABQ6HML8_9MICO</name>
<reference evidence="5" key="1">
    <citation type="journal article" date="2014" name="Int. J. Syst. Evol. Microbiol.">
        <title>Complete genome of a new Firmicutes species belonging to the dominant human colonic microbiota ('Ruminococcus bicirculans') reveals two chromosomes and a selective capacity to utilize plant glucans.</title>
        <authorList>
            <consortium name="NISC Comparative Sequencing Program"/>
            <person name="Wegmann U."/>
            <person name="Louis P."/>
            <person name="Goesmann A."/>
            <person name="Henrissat B."/>
            <person name="Duncan S.H."/>
            <person name="Flint H.J."/>
        </authorList>
    </citation>
    <scope>NUCLEOTIDE SEQUENCE</scope>
    <source>
        <strain evidence="5">NBRC 105830</strain>
    </source>
</reference>
<dbReference type="InterPro" id="IPR019887">
    <property type="entry name" value="Tscrpt_reg_AsnC/Lrp_C"/>
</dbReference>
<dbReference type="InterPro" id="IPR036388">
    <property type="entry name" value="WH-like_DNA-bd_sf"/>
</dbReference>
<proteinExistence type="predicted"/>
<comment type="caution">
    <text evidence="5">The sequence shown here is derived from an EMBL/GenBank/DDBJ whole genome shotgun (WGS) entry which is preliminary data.</text>
</comment>
<dbReference type="Gene3D" id="3.30.70.920">
    <property type="match status" value="1"/>
</dbReference>
<dbReference type="Proteomes" id="UP001157109">
    <property type="component" value="Unassembled WGS sequence"/>
</dbReference>
<dbReference type="PANTHER" id="PTHR30154:SF34">
    <property type="entry name" value="TRANSCRIPTIONAL REGULATOR AZLB"/>
    <property type="match status" value="1"/>
</dbReference>
<dbReference type="PROSITE" id="PS50956">
    <property type="entry name" value="HTH_ASNC_2"/>
    <property type="match status" value="1"/>
</dbReference>
<dbReference type="Pfam" id="PF13412">
    <property type="entry name" value="HTH_24"/>
    <property type="match status" value="1"/>
</dbReference>
<keyword evidence="1" id="KW-0805">Transcription regulation</keyword>
<evidence type="ECO:0000256" key="3">
    <source>
        <dbReference type="ARBA" id="ARBA00023163"/>
    </source>
</evidence>
<keyword evidence="3" id="KW-0804">Transcription</keyword>
<dbReference type="InterPro" id="IPR000485">
    <property type="entry name" value="AsnC-type_HTH_dom"/>
</dbReference>
<dbReference type="InterPro" id="IPR036390">
    <property type="entry name" value="WH_DNA-bd_sf"/>
</dbReference>
<reference evidence="7" key="2">
    <citation type="journal article" date="2019" name="Int. J. Syst. Evol. Microbiol.">
        <title>The Global Catalogue of Microorganisms (GCM) 10K type strain sequencing project: providing services to taxonomists for standard genome sequencing and annotation.</title>
        <authorList>
            <consortium name="The Broad Institute Genomics Platform"/>
            <consortium name="The Broad Institute Genome Sequencing Center for Infectious Disease"/>
            <person name="Wu L."/>
            <person name="Ma J."/>
        </authorList>
    </citation>
    <scope>NUCLEOTIDE SEQUENCE [LARGE SCALE GENOMIC DNA]</scope>
    <source>
        <strain evidence="7">NBRC 105830</strain>
    </source>
</reference>
<dbReference type="EMBL" id="BSUJ01000001">
    <property type="protein sequence ID" value="GMA19704.1"/>
    <property type="molecule type" value="Genomic_DNA"/>
</dbReference>
<dbReference type="CDD" id="cd00090">
    <property type="entry name" value="HTH_ARSR"/>
    <property type="match status" value="1"/>
</dbReference>
<dbReference type="PRINTS" id="PR00033">
    <property type="entry name" value="HTHASNC"/>
</dbReference>
<evidence type="ECO:0000259" key="4">
    <source>
        <dbReference type="PROSITE" id="PS50956"/>
    </source>
</evidence>
<feature type="domain" description="HTH asnC-type" evidence="4">
    <location>
        <begin position="16"/>
        <end position="90"/>
    </location>
</feature>
<dbReference type="SUPFAM" id="SSF46785">
    <property type="entry name" value="Winged helix' DNA-binding domain"/>
    <property type="match status" value="1"/>
</dbReference>
<keyword evidence="2" id="KW-0238">DNA-binding</keyword>
<dbReference type="SUPFAM" id="SSF54909">
    <property type="entry name" value="Dimeric alpha+beta barrel"/>
    <property type="match status" value="1"/>
</dbReference>